<evidence type="ECO:0000313" key="3">
    <source>
        <dbReference type="Proteomes" id="UP001303324"/>
    </source>
</evidence>
<organism evidence="2 3">
    <name type="scientific">Mesobacillus jeotgali</name>
    <dbReference type="NCBI Taxonomy" id="129985"/>
    <lineage>
        <taxon>Bacteria</taxon>
        <taxon>Bacillati</taxon>
        <taxon>Bacillota</taxon>
        <taxon>Bacilli</taxon>
        <taxon>Bacillales</taxon>
        <taxon>Bacillaceae</taxon>
        <taxon>Mesobacillus</taxon>
    </lineage>
</organism>
<evidence type="ECO:0000259" key="1">
    <source>
        <dbReference type="Pfam" id="PF14062"/>
    </source>
</evidence>
<dbReference type="RefSeq" id="WP_311075543.1">
    <property type="nucleotide sequence ID" value="NZ_CP134494.1"/>
</dbReference>
<dbReference type="Proteomes" id="UP001303324">
    <property type="component" value="Chromosome"/>
</dbReference>
<name>A0ABY9VKZ3_9BACI</name>
<proteinExistence type="predicted"/>
<protein>
    <submittedName>
        <fullName evidence="2">DUF4253 domain-containing protein</fullName>
    </submittedName>
</protein>
<dbReference type="InterPro" id="IPR025349">
    <property type="entry name" value="DUF4253"/>
</dbReference>
<dbReference type="Pfam" id="PF14062">
    <property type="entry name" value="DUF4253"/>
    <property type="match status" value="1"/>
</dbReference>
<keyword evidence="3" id="KW-1185">Reference proteome</keyword>
<feature type="domain" description="DUF4253" evidence="1">
    <location>
        <begin position="96"/>
        <end position="201"/>
    </location>
</feature>
<sequence length="201" mass="23177">MDWKKLFSFRKSQEKELNLQEADFSKEALAIVQRNSHGKIMPFYKTDLSSDEADGLAGICIETSEKESEHLVLKLNQELQKVNYQAFICDYDQKEIGIIKGTDQFDILKVQQTNGDNCDIGNENVISKLKDWHGRYPFIIIGADYDWVEMRFQSMPKDKELKGLAKEIEKFCPDIVEQGTGTISGLIQDMKETGKLLLWWD</sequence>
<accession>A0ABY9VKZ3</accession>
<gene>
    <name evidence="2" type="ORF">RH061_09130</name>
</gene>
<reference evidence="2 3" key="1">
    <citation type="submission" date="2023-09" db="EMBL/GenBank/DDBJ databases">
        <title>Microbial mechanism of fulvic acid promoting antimony reduction mineralization in rice fields.</title>
        <authorList>
            <person name="Chen G."/>
            <person name="Lan J."/>
        </authorList>
    </citation>
    <scope>NUCLEOTIDE SEQUENCE [LARGE SCALE GENOMIC DNA]</scope>
    <source>
        <strain evidence="2 3">PS1</strain>
    </source>
</reference>
<dbReference type="EMBL" id="CP134494">
    <property type="protein sequence ID" value="WNF24627.1"/>
    <property type="molecule type" value="Genomic_DNA"/>
</dbReference>
<evidence type="ECO:0000313" key="2">
    <source>
        <dbReference type="EMBL" id="WNF24627.1"/>
    </source>
</evidence>